<evidence type="ECO:0000259" key="3">
    <source>
        <dbReference type="Pfam" id="PF02581"/>
    </source>
</evidence>
<evidence type="ECO:0000256" key="1">
    <source>
        <dbReference type="ARBA" id="ARBA00004948"/>
    </source>
</evidence>
<dbReference type="PANTHER" id="PTHR20857">
    <property type="entry name" value="THIAMINE-PHOSPHATE PYROPHOSPHORYLASE"/>
    <property type="match status" value="1"/>
</dbReference>
<keyword evidence="2" id="KW-0784">Thiamine biosynthesis</keyword>
<comment type="pathway">
    <text evidence="1">Cofactor biosynthesis; thiamine diphosphate biosynthesis.</text>
</comment>
<dbReference type="Proteomes" id="UP000244948">
    <property type="component" value="Unassembled WGS sequence"/>
</dbReference>
<evidence type="ECO:0000256" key="2">
    <source>
        <dbReference type="ARBA" id="ARBA00022977"/>
    </source>
</evidence>
<dbReference type="InterPro" id="IPR022998">
    <property type="entry name" value="ThiamineP_synth_TenI"/>
</dbReference>
<evidence type="ECO:0000313" key="4">
    <source>
        <dbReference type="EMBL" id="PWD84985.1"/>
    </source>
</evidence>
<dbReference type="RefSeq" id="WP_109236068.1">
    <property type="nucleotide sequence ID" value="NZ_BMXZ01000001.1"/>
</dbReference>
<dbReference type="InterPro" id="IPR036206">
    <property type="entry name" value="ThiamineP_synth_sf"/>
</dbReference>
<dbReference type="EMBL" id="QEWR01000002">
    <property type="protein sequence ID" value="PWD84985.1"/>
    <property type="molecule type" value="Genomic_DNA"/>
</dbReference>
<dbReference type="GO" id="GO:0005737">
    <property type="term" value="C:cytoplasm"/>
    <property type="evidence" value="ECO:0007669"/>
    <property type="project" value="TreeGrafter"/>
</dbReference>
<evidence type="ECO:0000313" key="5">
    <source>
        <dbReference type="Proteomes" id="UP000244948"/>
    </source>
</evidence>
<dbReference type="GO" id="GO:0009228">
    <property type="term" value="P:thiamine biosynthetic process"/>
    <property type="evidence" value="ECO:0007669"/>
    <property type="project" value="UniProtKB-KW"/>
</dbReference>
<proteinExistence type="predicted"/>
<dbReference type="AlphaFoldDB" id="A0A2U2AP55"/>
<dbReference type="SUPFAM" id="SSF51391">
    <property type="entry name" value="Thiamin phosphate synthase"/>
    <property type="match status" value="1"/>
</dbReference>
<dbReference type="GO" id="GO:0004789">
    <property type="term" value="F:thiamine-phosphate diphosphorylase activity"/>
    <property type="evidence" value="ECO:0007669"/>
    <property type="project" value="TreeGrafter"/>
</dbReference>
<dbReference type="InterPro" id="IPR013785">
    <property type="entry name" value="Aldolase_TIM"/>
</dbReference>
<comment type="caution">
    <text evidence="4">The sequence shown here is derived from an EMBL/GenBank/DDBJ whole genome shotgun (WGS) entry which is preliminary data.</text>
</comment>
<name>A0A2U2AP55_9GAMM</name>
<keyword evidence="5" id="KW-1185">Reference proteome</keyword>
<dbReference type="CDD" id="cd00564">
    <property type="entry name" value="TMP_TenI"/>
    <property type="match status" value="1"/>
</dbReference>
<organism evidence="4 5">
    <name type="scientific">Ignatzschineria indica</name>
    <dbReference type="NCBI Taxonomy" id="472583"/>
    <lineage>
        <taxon>Bacteria</taxon>
        <taxon>Pseudomonadati</taxon>
        <taxon>Pseudomonadota</taxon>
        <taxon>Gammaproteobacteria</taxon>
        <taxon>Cardiobacteriales</taxon>
        <taxon>Ignatzschineriaceae</taxon>
        <taxon>Ignatzschineria</taxon>
    </lineage>
</organism>
<gene>
    <name evidence="4" type="ORF">DC082_05550</name>
</gene>
<dbReference type="Gene3D" id="3.20.20.70">
    <property type="entry name" value="Aldolase class I"/>
    <property type="match status" value="1"/>
</dbReference>
<protein>
    <submittedName>
        <fullName evidence="4">Thiamine phosphate synthase</fullName>
    </submittedName>
</protein>
<dbReference type="PANTHER" id="PTHR20857:SF22">
    <property type="entry name" value="THIAZOLE TAUTOMERASE"/>
    <property type="match status" value="1"/>
</dbReference>
<accession>A0A2U2AP55</accession>
<feature type="domain" description="Thiamine phosphate synthase/TenI" evidence="3">
    <location>
        <begin position="5"/>
        <end position="196"/>
    </location>
</feature>
<dbReference type="Pfam" id="PF02581">
    <property type="entry name" value="TMP-TENI"/>
    <property type="match status" value="1"/>
</dbReference>
<reference evidence="4 5" key="1">
    <citation type="journal article" date="2018" name="Genome Announc.">
        <title>Ignatzschineria cameli sp. nov., isolated from necrotic foot tissue of dromedaries (Camelus dromedarius) and associated maggots (Wohlfahrtia species) in Dubai.</title>
        <authorList>
            <person name="Tsang C.C."/>
            <person name="Tang J.Y."/>
            <person name="Fong J.Y."/>
            <person name="Kinne J."/>
            <person name="Lee H.H."/>
            <person name="Joseph M."/>
            <person name="Jose S."/>
            <person name="Schuster R.K."/>
            <person name="Tang Y."/>
            <person name="Sivakumar S."/>
            <person name="Chen J.H."/>
            <person name="Teng J.L."/>
            <person name="Lau S.K."/>
            <person name="Wernery U."/>
            <person name="Woo P.C."/>
        </authorList>
    </citation>
    <scope>NUCLEOTIDE SEQUENCE [LARGE SCALE GENOMIC DNA]</scope>
    <source>
        <strain evidence="4 5">KCTC 22643</strain>
    </source>
</reference>
<sequence>MTLLHAVTRDIPTISDENLVAMIEAITPYVDYIQLREKSRSSKSLGRLIERILARGIPVEKLIVNDRADIAHAFGIPRTHLTEQSLSIARMQDAFPEMKFGRSFHTVSAVERELSHYDYGYLGHIFRTSEKHYPALGIDPLISAFKAINSREVQGREVQDRGVQAQGKLIAIGGIDVDTLPKICDVIDGAAVMSALFPVANHLFDIERGRLKAKALREILDRDNR</sequence>